<name>A0A1T4Q4Y4_9GAMM</name>
<accession>A0A1T4Q4Y4</accession>
<evidence type="ECO:0000313" key="2">
    <source>
        <dbReference type="Proteomes" id="UP000190061"/>
    </source>
</evidence>
<dbReference type="STRING" id="1122188.SAMN02745674_01479"/>
<dbReference type="AlphaFoldDB" id="A0A1T4Q4Y4"/>
<gene>
    <name evidence="1" type="ORF">SAMN02745674_01479</name>
</gene>
<dbReference type="Proteomes" id="UP000190061">
    <property type="component" value="Unassembled WGS sequence"/>
</dbReference>
<sequence>MSLLSAAHTLVIPIPRHEWAPPAQGLQLDGIHLGPKSELHITVVSGRLGRELSGSLGSGMLDGPVRQVFQSLDWSYERTGRRLLLCKPMLTARHGPTAHSVIECLLMPAMADFHRHLGRWLGRELLVPPPHVTLYVAGRDRGIGVASPAQLRGLCVREIHAGEIPD</sequence>
<evidence type="ECO:0008006" key="3">
    <source>
        <dbReference type="Google" id="ProtNLM"/>
    </source>
</evidence>
<dbReference type="RefSeq" id="WP_078758076.1">
    <property type="nucleotide sequence ID" value="NZ_FUXP01000004.1"/>
</dbReference>
<protein>
    <recommendedName>
        <fullName evidence="3">2'-5' RNA ligase</fullName>
    </recommendedName>
</protein>
<organism evidence="1 2">
    <name type="scientific">Lysobacter spongiicola DSM 21749</name>
    <dbReference type="NCBI Taxonomy" id="1122188"/>
    <lineage>
        <taxon>Bacteria</taxon>
        <taxon>Pseudomonadati</taxon>
        <taxon>Pseudomonadota</taxon>
        <taxon>Gammaproteobacteria</taxon>
        <taxon>Lysobacterales</taxon>
        <taxon>Lysobacteraceae</taxon>
        <taxon>Novilysobacter</taxon>
    </lineage>
</organism>
<reference evidence="1 2" key="1">
    <citation type="submission" date="2017-02" db="EMBL/GenBank/DDBJ databases">
        <authorList>
            <person name="Peterson S.W."/>
        </authorList>
    </citation>
    <scope>NUCLEOTIDE SEQUENCE [LARGE SCALE GENOMIC DNA]</scope>
    <source>
        <strain evidence="1 2">DSM 21749</strain>
    </source>
</reference>
<evidence type="ECO:0000313" key="1">
    <source>
        <dbReference type="EMBL" id="SJZ98607.1"/>
    </source>
</evidence>
<proteinExistence type="predicted"/>
<dbReference type="EMBL" id="FUXP01000004">
    <property type="protein sequence ID" value="SJZ98607.1"/>
    <property type="molecule type" value="Genomic_DNA"/>
</dbReference>
<keyword evidence="2" id="KW-1185">Reference proteome</keyword>
<dbReference type="OrthoDB" id="5974149at2"/>